<dbReference type="RefSeq" id="WP_343910534.1">
    <property type="nucleotide sequence ID" value="NZ_BAAAJE010000030.1"/>
</dbReference>
<feature type="signal peptide" evidence="2">
    <location>
        <begin position="1"/>
        <end position="24"/>
    </location>
</feature>
<dbReference type="Gene3D" id="3.40.190.10">
    <property type="entry name" value="Periplasmic binding protein-like II"/>
    <property type="match status" value="2"/>
</dbReference>
<evidence type="ECO:0000313" key="5">
    <source>
        <dbReference type="Proteomes" id="UP001499979"/>
    </source>
</evidence>
<evidence type="ECO:0000313" key="4">
    <source>
        <dbReference type="EMBL" id="GAA1162465.1"/>
    </source>
</evidence>
<dbReference type="SUPFAM" id="SSF53850">
    <property type="entry name" value="Periplasmic binding protein-like II"/>
    <property type="match status" value="1"/>
</dbReference>
<dbReference type="Pfam" id="PF00497">
    <property type="entry name" value="SBP_bac_3"/>
    <property type="match status" value="1"/>
</dbReference>
<feature type="domain" description="Solute-binding protein family 3/N-terminal" evidence="3">
    <location>
        <begin position="57"/>
        <end position="284"/>
    </location>
</feature>
<keyword evidence="5" id="KW-1185">Reference proteome</keyword>
<dbReference type="PROSITE" id="PS51257">
    <property type="entry name" value="PROKAR_LIPOPROTEIN"/>
    <property type="match status" value="1"/>
</dbReference>
<dbReference type="PANTHER" id="PTHR35936">
    <property type="entry name" value="MEMBRANE-BOUND LYTIC MUREIN TRANSGLYCOSYLASE F"/>
    <property type="match status" value="1"/>
</dbReference>
<dbReference type="CDD" id="cd01004">
    <property type="entry name" value="PBP2_MidA_like"/>
    <property type="match status" value="1"/>
</dbReference>
<dbReference type="PANTHER" id="PTHR35936:SF17">
    <property type="entry name" value="ARGININE-BINDING EXTRACELLULAR PROTEIN ARTP"/>
    <property type="match status" value="1"/>
</dbReference>
<evidence type="ECO:0000256" key="2">
    <source>
        <dbReference type="SAM" id="SignalP"/>
    </source>
</evidence>
<accession>A0ABP4FCE3</accession>
<dbReference type="Proteomes" id="UP001499979">
    <property type="component" value="Unassembled WGS sequence"/>
</dbReference>
<sequence length="296" mass="31150">MNRIQTRRALAGLAAVILGAGLLAGCGGSGGNDEPAATGASAPLFDQLPQKFQDSKVIEVGSDIAYAPMEYYDTDGETVLGFDKELTLALSEQLGVTFDWNNATFDGLITQLKSGKIDVAISGMSDTKDRQSEVDFVDYYVAGAMILVKKGNPEGIQSLADLCGKTIAVQRGTTQEGYAQEQSAKCDEPIQILSFDRETEAMLQVKNGRAVAGMQDYPVATYNARTSGGGNDFEVVGDQIQAGPLGIAVGKDDTGLRDALQKALQAIIDDGTYAALIKKYETPLGAVESATINAGS</sequence>
<evidence type="ECO:0000259" key="3">
    <source>
        <dbReference type="SMART" id="SM00062"/>
    </source>
</evidence>
<dbReference type="SMART" id="SM00062">
    <property type="entry name" value="PBPb"/>
    <property type="match status" value="1"/>
</dbReference>
<dbReference type="InterPro" id="IPR001638">
    <property type="entry name" value="Solute-binding_3/MltF_N"/>
</dbReference>
<organism evidence="4 5">
    <name type="scientific">Nocardioides aquiterrae</name>
    <dbReference type="NCBI Taxonomy" id="203799"/>
    <lineage>
        <taxon>Bacteria</taxon>
        <taxon>Bacillati</taxon>
        <taxon>Actinomycetota</taxon>
        <taxon>Actinomycetes</taxon>
        <taxon>Propionibacteriales</taxon>
        <taxon>Nocardioidaceae</taxon>
        <taxon>Nocardioides</taxon>
    </lineage>
</organism>
<name>A0ABP4FCE3_9ACTN</name>
<reference evidence="5" key="1">
    <citation type="journal article" date="2019" name="Int. J. Syst. Evol. Microbiol.">
        <title>The Global Catalogue of Microorganisms (GCM) 10K type strain sequencing project: providing services to taxonomists for standard genome sequencing and annotation.</title>
        <authorList>
            <consortium name="The Broad Institute Genomics Platform"/>
            <consortium name="The Broad Institute Genome Sequencing Center for Infectious Disease"/>
            <person name="Wu L."/>
            <person name="Ma J."/>
        </authorList>
    </citation>
    <scope>NUCLEOTIDE SEQUENCE [LARGE SCALE GENOMIC DNA]</scope>
    <source>
        <strain evidence="5">JCM 11813</strain>
    </source>
</reference>
<dbReference type="EMBL" id="BAAAJE010000030">
    <property type="protein sequence ID" value="GAA1162465.1"/>
    <property type="molecule type" value="Genomic_DNA"/>
</dbReference>
<keyword evidence="1 2" id="KW-0732">Signal</keyword>
<gene>
    <name evidence="4" type="ORF">GCM10009606_45420</name>
</gene>
<feature type="chain" id="PRO_5047318648" evidence="2">
    <location>
        <begin position="25"/>
        <end position="296"/>
    </location>
</feature>
<evidence type="ECO:0000256" key="1">
    <source>
        <dbReference type="ARBA" id="ARBA00022729"/>
    </source>
</evidence>
<protein>
    <submittedName>
        <fullName evidence="4">ABC transporter substrate-binding protein</fullName>
    </submittedName>
</protein>
<proteinExistence type="predicted"/>
<comment type="caution">
    <text evidence="4">The sequence shown here is derived from an EMBL/GenBank/DDBJ whole genome shotgun (WGS) entry which is preliminary data.</text>
</comment>